<evidence type="ECO:0000256" key="1">
    <source>
        <dbReference type="SAM" id="MobiDB-lite"/>
    </source>
</evidence>
<evidence type="ECO:0000313" key="4">
    <source>
        <dbReference type="Proteomes" id="UP001454036"/>
    </source>
</evidence>
<proteinExistence type="predicted"/>
<protein>
    <submittedName>
        <fullName evidence="3">Histone modifying enzyme</fullName>
    </submittedName>
</protein>
<dbReference type="PANTHER" id="PTHR47420">
    <property type="entry name" value="HISTONE-LYSINE N-METHYLTRANSFERASE ASHR2"/>
    <property type="match status" value="1"/>
</dbReference>
<dbReference type="PROSITE" id="PS50280">
    <property type="entry name" value="SET"/>
    <property type="match status" value="1"/>
</dbReference>
<name>A0AAV3RWF1_LITER</name>
<dbReference type="AlphaFoldDB" id="A0AAV3RWF1"/>
<reference evidence="3 4" key="1">
    <citation type="submission" date="2024-01" db="EMBL/GenBank/DDBJ databases">
        <title>The complete chloroplast genome sequence of Lithospermum erythrorhizon: insights into the phylogenetic relationship among Boraginaceae species and the maternal lineages of purple gromwells.</title>
        <authorList>
            <person name="Okada T."/>
            <person name="Watanabe K."/>
        </authorList>
    </citation>
    <scope>NUCLEOTIDE SEQUENCE [LARGE SCALE GENOMIC DNA]</scope>
</reference>
<dbReference type="EMBL" id="BAABME010012576">
    <property type="protein sequence ID" value="GAA0185279.1"/>
    <property type="molecule type" value="Genomic_DNA"/>
</dbReference>
<dbReference type="Gene3D" id="1.10.220.160">
    <property type="match status" value="1"/>
</dbReference>
<dbReference type="Proteomes" id="UP001454036">
    <property type="component" value="Unassembled WGS sequence"/>
</dbReference>
<dbReference type="CDD" id="cd20071">
    <property type="entry name" value="SET_SMYD"/>
    <property type="match status" value="1"/>
</dbReference>
<evidence type="ECO:0000313" key="3">
    <source>
        <dbReference type="EMBL" id="GAA0185279.1"/>
    </source>
</evidence>
<feature type="region of interest" description="Disordered" evidence="1">
    <location>
        <begin position="298"/>
        <end position="323"/>
    </location>
</feature>
<dbReference type="InterPro" id="IPR001214">
    <property type="entry name" value="SET_dom"/>
</dbReference>
<dbReference type="SMART" id="SM00317">
    <property type="entry name" value="SET"/>
    <property type="match status" value="1"/>
</dbReference>
<gene>
    <name evidence="3" type="ORF">LIER_32567</name>
</gene>
<dbReference type="InterPro" id="IPR046341">
    <property type="entry name" value="SET_dom_sf"/>
</dbReference>
<dbReference type="InterPro" id="IPR044238">
    <property type="entry name" value="ASHR2-like"/>
</dbReference>
<organism evidence="3 4">
    <name type="scientific">Lithospermum erythrorhizon</name>
    <name type="common">Purple gromwell</name>
    <name type="synonym">Lithospermum officinale var. erythrorhizon</name>
    <dbReference type="NCBI Taxonomy" id="34254"/>
    <lineage>
        <taxon>Eukaryota</taxon>
        <taxon>Viridiplantae</taxon>
        <taxon>Streptophyta</taxon>
        <taxon>Embryophyta</taxon>
        <taxon>Tracheophyta</taxon>
        <taxon>Spermatophyta</taxon>
        <taxon>Magnoliopsida</taxon>
        <taxon>eudicotyledons</taxon>
        <taxon>Gunneridae</taxon>
        <taxon>Pentapetalae</taxon>
        <taxon>asterids</taxon>
        <taxon>lamiids</taxon>
        <taxon>Boraginales</taxon>
        <taxon>Boraginaceae</taxon>
        <taxon>Boraginoideae</taxon>
        <taxon>Lithospermeae</taxon>
        <taxon>Lithospermum</taxon>
    </lineage>
</organism>
<dbReference type="Gene3D" id="2.170.270.10">
    <property type="entry name" value="SET domain"/>
    <property type="match status" value="1"/>
</dbReference>
<keyword evidence="4" id="KW-1185">Reference proteome</keyword>
<comment type="caution">
    <text evidence="3">The sequence shown here is derived from an EMBL/GenBank/DDBJ whole genome shotgun (WGS) entry which is preliminary data.</text>
</comment>
<dbReference type="Pfam" id="PF00856">
    <property type="entry name" value="SET"/>
    <property type="match status" value="1"/>
</dbReference>
<feature type="compositionally biased region" description="Acidic residues" evidence="1">
    <location>
        <begin position="298"/>
        <end position="320"/>
    </location>
</feature>
<evidence type="ECO:0000259" key="2">
    <source>
        <dbReference type="PROSITE" id="PS50280"/>
    </source>
</evidence>
<feature type="domain" description="SET" evidence="2">
    <location>
        <begin position="6"/>
        <end position="264"/>
    </location>
</feature>
<dbReference type="SUPFAM" id="SSF82199">
    <property type="entry name" value="SET domain"/>
    <property type="match status" value="1"/>
</dbReference>
<dbReference type="Gene3D" id="6.10.140.2220">
    <property type="match status" value="1"/>
</dbReference>
<dbReference type="PANTHER" id="PTHR47420:SF3">
    <property type="entry name" value="HISTONE-LYSINE N-METHYLTRANSFERASE ASHR2"/>
    <property type="match status" value="1"/>
</dbReference>
<accession>A0AAV3RWF1</accession>
<sequence length="390" mass="43357">MSETTPLVSPAEIPGKGRSLVATEALKAGQIVLRDSPILVYSAFPVTVDHYNKERSYCSHCFRSMSNPASAISCPCCFSAFFCNSNCSSSALSSSHSPWVCQALKRLRENASSLPAEDQQVQARFLVAAYNLVVISPANFQILMSLQGEHTNIDTASAFLLHSFISSLSFPNQAQIGFSVELTAALLAKDKLNAFGFMVPFAIHKERSVRAYAIYPRASFFNHDCLPNACRFDYVDSSDENNTDIIVRIIHDLPQGREICLSYFPVNLKYSERQCRLKEDYGFICNCDRCRVEANWSDEEDEEDEVIDEVEGEEEDDNNSVDEQMSMNDKANASAADNDFPHAYFFLRYMCNRDQCGGTLAPLPPSNNKVAVMECNVCGSLSNLDELCDG</sequence>